<evidence type="ECO:0000313" key="3">
    <source>
        <dbReference type="Proteomes" id="UP000677218"/>
    </source>
</evidence>
<proteinExistence type="predicted"/>
<accession>A0A916QJB7</accession>
<gene>
    <name evidence="2" type="ORF">LCB40_14880</name>
</gene>
<protein>
    <submittedName>
        <fullName evidence="2">Cytochrome B5</fullName>
    </submittedName>
</protein>
<dbReference type="Pfam" id="PF00173">
    <property type="entry name" value="Cyt-b5"/>
    <property type="match status" value="1"/>
</dbReference>
<dbReference type="InterPro" id="IPR036400">
    <property type="entry name" value="Cyt_B5-like_heme/steroid_sf"/>
</dbReference>
<dbReference type="RefSeq" id="WP_212781291.1">
    <property type="nucleotide sequence ID" value="NZ_BMAY01000014.1"/>
</dbReference>
<dbReference type="Gene3D" id="3.10.120.10">
    <property type="entry name" value="Cytochrome b5-like heme/steroid binding domain"/>
    <property type="match status" value="1"/>
</dbReference>
<dbReference type="EMBL" id="BMAY01000014">
    <property type="protein sequence ID" value="GFZ27608.1"/>
    <property type="molecule type" value="Genomic_DNA"/>
</dbReference>
<organism evidence="2 3">
    <name type="scientific">Lactobacillus corticis</name>
    <dbReference type="NCBI Taxonomy" id="2201249"/>
    <lineage>
        <taxon>Bacteria</taxon>
        <taxon>Bacillati</taxon>
        <taxon>Bacillota</taxon>
        <taxon>Bacilli</taxon>
        <taxon>Lactobacillales</taxon>
        <taxon>Lactobacillaceae</taxon>
        <taxon>Lactobacillus</taxon>
    </lineage>
</organism>
<dbReference type="SUPFAM" id="SSF55856">
    <property type="entry name" value="Cytochrome b5-like heme/steroid binding domain"/>
    <property type="match status" value="1"/>
</dbReference>
<dbReference type="Proteomes" id="UP000677218">
    <property type="component" value="Unassembled WGS sequence"/>
</dbReference>
<sequence length="76" mass="8052">MKEFTKEELAEFNGENGKKAYVAVEGKVYDVTGNAHWVGGKHHGVVAGQDVTKAIMSSPHGTAVLAKLEQVGTLKG</sequence>
<dbReference type="InterPro" id="IPR001199">
    <property type="entry name" value="Cyt_B5-like_heme/steroid-bd"/>
</dbReference>
<feature type="domain" description="Cytochrome b5 heme-binding" evidence="1">
    <location>
        <begin position="4"/>
        <end position="75"/>
    </location>
</feature>
<dbReference type="AlphaFoldDB" id="A0A916QJB7"/>
<reference evidence="2" key="1">
    <citation type="submission" date="2020-08" db="EMBL/GenBank/DDBJ databases">
        <title>Taxonomic study for Lactobacillus species isolated from hardwood bark.</title>
        <authorList>
            <person name="Tohno M."/>
            <person name="Tanizawa Y."/>
        </authorList>
    </citation>
    <scope>NUCLEOTIDE SEQUENCE</scope>
    <source>
        <strain evidence="2">B40</strain>
    </source>
</reference>
<keyword evidence="3" id="KW-1185">Reference proteome</keyword>
<evidence type="ECO:0000313" key="2">
    <source>
        <dbReference type="EMBL" id="GFZ27608.1"/>
    </source>
</evidence>
<comment type="caution">
    <text evidence="2">The sequence shown here is derived from an EMBL/GenBank/DDBJ whole genome shotgun (WGS) entry which is preliminary data.</text>
</comment>
<evidence type="ECO:0000259" key="1">
    <source>
        <dbReference type="SMART" id="SM01117"/>
    </source>
</evidence>
<name>A0A916QJB7_9LACO</name>
<dbReference type="SMART" id="SM01117">
    <property type="entry name" value="Cyt-b5"/>
    <property type="match status" value="1"/>
</dbReference>